<protein>
    <submittedName>
        <fullName evidence="1">Uncharacterized protein</fullName>
    </submittedName>
</protein>
<sequence length="131" mass="15839">MWYKISIVCFFIAILGYLAWNNEDGRNREVRIIQEYQTIQQPQGVEVIFYKVERKFVNRWIFSCYKYPMSVDEVQRYYEELLKNGGWTKKKRQIPKGKIAYVYEKENLEFGLQLNENGTWTVSMGYNDVTY</sequence>
<dbReference type="AlphaFoldDB" id="A0A1H7D858"/>
<accession>A0A1H7D858</accession>
<name>A0A1H7D858_9FIRM</name>
<gene>
    <name evidence="1" type="ORF">SAMN05660742_1372</name>
</gene>
<evidence type="ECO:0000313" key="2">
    <source>
        <dbReference type="Proteomes" id="UP000199662"/>
    </source>
</evidence>
<keyword evidence="2" id="KW-1185">Reference proteome</keyword>
<evidence type="ECO:0000313" key="1">
    <source>
        <dbReference type="EMBL" id="SEJ97886.1"/>
    </source>
</evidence>
<reference evidence="1 2" key="1">
    <citation type="submission" date="2016-10" db="EMBL/GenBank/DDBJ databases">
        <authorList>
            <person name="de Groot N.N."/>
        </authorList>
    </citation>
    <scope>NUCLEOTIDE SEQUENCE [LARGE SCALE GENOMIC DNA]</scope>
    <source>
        <strain evidence="1 2">DSM 2179</strain>
    </source>
</reference>
<proteinExistence type="predicted"/>
<dbReference type="EMBL" id="FNZK01000037">
    <property type="protein sequence ID" value="SEJ97886.1"/>
    <property type="molecule type" value="Genomic_DNA"/>
</dbReference>
<organism evidence="1 2">
    <name type="scientific">Propionispira arboris</name>
    <dbReference type="NCBI Taxonomy" id="84035"/>
    <lineage>
        <taxon>Bacteria</taxon>
        <taxon>Bacillati</taxon>
        <taxon>Bacillota</taxon>
        <taxon>Negativicutes</taxon>
        <taxon>Selenomonadales</taxon>
        <taxon>Selenomonadaceae</taxon>
        <taxon>Propionispira</taxon>
    </lineage>
</organism>
<dbReference type="Proteomes" id="UP000199662">
    <property type="component" value="Unassembled WGS sequence"/>
</dbReference>